<accession>A0A9X4KXC7</accession>
<gene>
    <name evidence="1" type="ORF">OMP40_27220</name>
</gene>
<organism evidence="1 2">
    <name type="scientific">Cohnella rhizosphaerae</name>
    <dbReference type="NCBI Taxonomy" id="1457232"/>
    <lineage>
        <taxon>Bacteria</taxon>
        <taxon>Bacillati</taxon>
        <taxon>Bacillota</taxon>
        <taxon>Bacilli</taxon>
        <taxon>Bacillales</taxon>
        <taxon>Paenibacillaceae</taxon>
        <taxon>Cohnella</taxon>
    </lineage>
</organism>
<proteinExistence type="predicted"/>
<evidence type="ECO:0000313" key="2">
    <source>
        <dbReference type="Proteomes" id="UP001153404"/>
    </source>
</evidence>
<protein>
    <submittedName>
        <fullName evidence="1">Uncharacterized protein</fullName>
    </submittedName>
</protein>
<dbReference type="Proteomes" id="UP001153404">
    <property type="component" value="Unassembled WGS sequence"/>
</dbReference>
<comment type="caution">
    <text evidence="1">The sequence shown here is derived from an EMBL/GenBank/DDBJ whole genome shotgun (WGS) entry which is preliminary data.</text>
</comment>
<evidence type="ECO:0000313" key="1">
    <source>
        <dbReference type="EMBL" id="MDG0812612.1"/>
    </source>
</evidence>
<reference evidence="1" key="1">
    <citation type="submission" date="2022-10" db="EMBL/GenBank/DDBJ databases">
        <title>Comparative genomic analysis of Cohnella hashimotonis sp. nov., isolated from the International Space Station.</title>
        <authorList>
            <person name="Simpson A."/>
            <person name="Venkateswaran K."/>
        </authorList>
    </citation>
    <scope>NUCLEOTIDE SEQUENCE</scope>
    <source>
        <strain evidence="1">DSM 28161</strain>
    </source>
</reference>
<sequence length="142" mass="14587">MAVRPKARSRKQLPGYCGQPVCVLMKDGTYYVGLIGEIKRGELTLSGVRGKEKWNPQAAKRSWQKAKISALGAAAAPAAAEVPVAAAGSGVAGAGGVGQGLGLGGLGGIDDLMGFMQKALPLMKMGMDMIKTIMPLMGGLKM</sequence>
<dbReference type="EMBL" id="JAPDIA010000008">
    <property type="protein sequence ID" value="MDG0812612.1"/>
    <property type="molecule type" value="Genomic_DNA"/>
</dbReference>
<keyword evidence="2" id="KW-1185">Reference proteome</keyword>
<dbReference type="AlphaFoldDB" id="A0A9X4KXC7"/>
<dbReference type="RefSeq" id="WP_277536003.1">
    <property type="nucleotide sequence ID" value="NZ_JAPDIA010000008.1"/>
</dbReference>
<name>A0A9X4KXC7_9BACL</name>